<evidence type="ECO:0000313" key="3">
    <source>
        <dbReference type="EMBL" id="MBB2162751.1"/>
    </source>
</evidence>
<evidence type="ECO:0000259" key="1">
    <source>
        <dbReference type="Pfam" id="PF01548"/>
    </source>
</evidence>
<dbReference type="Proteomes" id="UP000589085">
    <property type="component" value="Unassembled WGS sequence"/>
</dbReference>
<dbReference type="PANTHER" id="PTHR33055">
    <property type="entry name" value="TRANSPOSASE FOR INSERTION SEQUENCE ELEMENT IS1111A"/>
    <property type="match status" value="1"/>
</dbReference>
<comment type="caution">
    <text evidence="3">The sequence shown here is derived from an EMBL/GenBank/DDBJ whole genome shotgun (WGS) entry which is preliminary data.</text>
</comment>
<feature type="domain" description="Transposase IS116/IS110/IS902 C-terminal" evidence="2">
    <location>
        <begin position="191"/>
        <end position="273"/>
    </location>
</feature>
<name>A0A7W4IH37_9PROT</name>
<proteinExistence type="predicted"/>
<dbReference type="AlphaFoldDB" id="A0A7W4IH37"/>
<dbReference type="InterPro" id="IPR047650">
    <property type="entry name" value="Transpos_IS110"/>
</dbReference>
<dbReference type="GO" id="GO:0006313">
    <property type="term" value="P:DNA transposition"/>
    <property type="evidence" value="ECO:0007669"/>
    <property type="project" value="InterPro"/>
</dbReference>
<evidence type="ECO:0000259" key="2">
    <source>
        <dbReference type="Pfam" id="PF02371"/>
    </source>
</evidence>
<sequence length="297" mass="33158">MAKDTIGIDVSKDRLDAFWHSRDEMRSLPNTAEGFEQLCSWLEQNDDVLFVFEATGAYHRGLERHLSLAAQPFIKVNPKQARRFAQAISRLAKTDGVDARMLARMGIALDLAPQDVESEDIHDLRELLTARRALVKDQITAKTRLATALNPVVREQLGRRIDDIAADIQALDKVIAQIARQRGTLEDRICRLMTIPGIGRLTATTMLIDMPELGHFDNKKIAALAGLAPMTQQSGKWQGKERITGGRSSLRRAIYMPALVAIRFNHDLHRKYQQMLKAGKAKKVAITAIMSSASRLG</sequence>
<organism evidence="3 4">
    <name type="scientific">Gluconacetobacter sacchari</name>
    <dbReference type="NCBI Taxonomy" id="92759"/>
    <lineage>
        <taxon>Bacteria</taxon>
        <taxon>Pseudomonadati</taxon>
        <taxon>Pseudomonadota</taxon>
        <taxon>Alphaproteobacteria</taxon>
        <taxon>Acetobacterales</taxon>
        <taxon>Acetobacteraceae</taxon>
        <taxon>Gluconacetobacter</taxon>
    </lineage>
</organism>
<protein>
    <submittedName>
        <fullName evidence="3">IS110 family transposase</fullName>
    </submittedName>
</protein>
<dbReference type="InterPro" id="IPR002525">
    <property type="entry name" value="Transp_IS110-like_N"/>
</dbReference>
<feature type="domain" description="Transposase IS110-like N-terminal" evidence="1">
    <location>
        <begin position="6"/>
        <end position="150"/>
    </location>
</feature>
<dbReference type="NCBIfam" id="NF033542">
    <property type="entry name" value="transpos_IS110"/>
    <property type="match status" value="1"/>
</dbReference>
<dbReference type="GO" id="GO:0003677">
    <property type="term" value="F:DNA binding"/>
    <property type="evidence" value="ECO:0007669"/>
    <property type="project" value="InterPro"/>
</dbReference>
<evidence type="ECO:0000313" key="4">
    <source>
        <dbReference type="Proteomes" id="UP000589085"/>
    </source>
</evidence>
<gene>
    <name evidence="3" type="ORF">HLH48_21875</name>
</gene>
<dbReference type="GO" id="GO:0004803">
    <property type="term" value="F:transposase activity"/>
    <property type="evidence" value="ECO:0007669"/>
    <property type="project" value="InterPro"/>
</dbReference>
<dbReference type="RefSeq" id="WP_182999566.1">
    <property type="nucleotide sequence ID" value="NZ_JABEQJ010000052.1"/>
</dbReference>
<dbReference type="InterPro" id="IPR003346">
    <property type="entry name" value="Transposase_20"/>
</dbReference>
<dbReference type="EMBL" id="JABEQJ010000052">
    <property type="protein sequence ID" value="MBB2162751.1"/>
    <property type="molecule type" value="Genomic_DNA"/>
</dbReference>
<dbReference type="PANTHER" id="PTHR33055:SF13">
    <property type="entry name" value="TRANSPOSASE"/>
    <property type="match status" value="1"/>
</dbReference>
<dbReference type="Pfam" id="PF01548">
    <property type="entry name" value="DEDD_Tnp_IS110"/>
    <property type="match status" value="1"/>
</dbReference>
<reference evidence="3 4" key="1">
    <citation type="submission" date="2020-04" db="EMBL/GenBank/DDBJ databases">
        <title>Description of novel Gluconacetobacter.</title>
        <authorList>
            <person name="Sombolestani A."/>
        </authorList>
    </citation>
    <scope>NUCLEOTIDE SEQUENCE [LARGE SCALE GENOMIC DNA]</scope>
    <source>
        <strain evidence="3 4">LMG 19747</strain>
    </source>
</reference>
<accession>A0A7W4IH37</accession>
<dbReference type="Pfam" id="PF02371">
    <property type="entry name" value="Transposase_20"/>
    <property type="match status" value="1"/>
</dbReference>